<evidence type="ECO:0000313" key="1">
    <source>
        <dbReference type="EMBL" id="RUP51399.1"/>
    </source>
</evidence>
<proteinExistence type="predicted"/>
<gene>
    <name evidence="1" type="ORF">BC936DRAFT_148383</name>
</gene>
<dbReference type="Pfam" id="PF00652">
    <property type="entry name" value="Ricin_B_lectin"/>
    <property type="match status" value="1"/>
</dbReference>
<dbReference type="InterPro" id="IPR035992">
    <property type="entry name" value="Ricin_B-like_lectins"/>
</dbReference>
<comment type="caution">
    <text evidence="1">The sequence shown here is derived from an EMBL/GenBank/DDBJ whole genome shotgun (WGS) entry which is preliminary data.</text>
</comment>
<keyword evidence="1" id="KW-0430">Lectin</keyword>
<dbReference type="SMART" id="SM00458">
    <property type="entry name" value="RICIN"/>
    <property type="match status" value="1"/>
</dbReference>
<dbReference type="Gene3D" id="2.80.10.50">
    <property type="match status" value="1"/>
</dbReference>
<dbReference type="OrthoDB" id="9895617at2759"/>
<dbReference type="PROSITE" id="PS50231">
    <property type="entry name" value="RICIN_B_LECTIN"/>
    <property type="match status" value="1"/>
</dbReference>
<dbReference type="GO" id="GO:0030246">
    <property type="term" value="F:carbohydrate binding"/>
    <property type="evidence" value="ECO:0007669"/>
    <property type="project" value="UniProtKB-KW"/>
</dbReference>
<accession>A0A433DKN7</accession>
<dbReference type="CDD" id="cd23454">
    <property type="entry name" value="beta-trefoil_Ricin_GllA-1"/>
    <property type="match status" value="1"/>
</dbReference>
<reference evidence="1 2" key="1">
    <citation type="journal article" date="2018" name="New Phytol.">
        <title>Phylogenomics of Endogonaceae and evolution of mycorrhizas within Mucoromycota.</title>
        <authorList>
            <person name="Chang Y."/>
            <person name="Desiro A."/>
            <person name="Na H."/>
            <person name="Sandor L."/>
            <person name="Lipzen A."/>
            <person name="Clum A."/>
            <person name="Barry K."/>
            <person name="Grigoriev I.V."/>
            <person name="Martin F.M."/>
            <person name="Stajich J.E."/>
            <person name="Smith M.E."/>
            <person name="Bonito G."/>
            <person name="Spatafora J.W."/>
        </authorList>
    </citation>
    <scope>NUCLEOTIDE SEQUENCE [LARGE SCALE GENOMIC DNA]</scope>
    <source>
        <strain evidence="1 2">GMNB39</strain>
    </source>
</reference>
<dbReference type="SUPFAM" id="SSF50370">
    <property type="entry name" value="Ricin B-like lectins"/>
    <property type="match status" value="1"/>
</dbReference>
<organism evidence="1 2">
    <name type="scientific">Jimgerdemannia flammicorona</name>
    <dbReference type="NCBI Taxonomy" id="994334"/>
    <lineage>
        <taxon>Eukaryota</taxon>
        <taxon>Fungi</taxon>
        <taxon>Fungi incertae sedis</taxon>
        <taxon>Mucoromycota</taxon>
        <taxon>Mucoromycotina</taxon>
        <taxon>Endogonomycetes</taxon>
        <taxon>Endogonales</taxon>
        <taxon>Endogonaceae</taxon>
        <taxon>Jimgerdemannia</taxon>
    </lineage>
</organism>
<keyword evidence="2" id="KW-1185">Reference proteome</keyword>
<dbReference type="EMBL" id="RBNI01000754">
    <property type="protein sequence ID" value="RUP51399.1"/>
    <property type="molecule type" value="Genomic_DNA"/>
</dbReference>
<dbReference type="InterPro" id="IPR000772">
    <property type="entry name" value="Ricin_B_lectin"/>
</dbReference>
<evidence type="ECO:0000313" key="2">
    <source>
        <dbReference type="Proteomes" id="UP000268093"/>
    </source>
</evidence>
<sequence>MSHGFPTGYFFLRARNGNVLDVAGKSTDAGDKVIAWEKKRHRVDNQVWYAEDGFLINKHSGLVLDIESGKLESGNHICQYTKKPIGEADNQRWGYQNGYIYVLANPDLVLDVAGESEKEGAKIIVWQKKGENDNSNQQWVIENA</sequence>
<dbReference type="Proteomes" id="UP000268093">
    <property type="component" value="Unassembled WGS sequence"/>
</dbReference>
<name>A0A433DKN7_9FUNG</name>
<protein>
    <submittedName>
        <fullName evidence="1">Ricin B lectin domain-containing protein</fullName>
    </submittedName>
</protein>